<evidence type="ECO:0008006" key="4">
    <source>
        <dbReference type="Google" id="ProtNLM"/>
    </source>
</evidence>
<evidence type="ECO:0000313" key="3">
    <source>
        <dbReference type="Proteomes" id="UP000199503"/>
    </source>
</evidence>
<keyword evidence="3" id="KW-1185">Reference proteome</keyword>
<name>A0A1H9QAY5_9PSEU</name>
<keyword evidence="1" id="KW-0732">Signal</keyword>
<accession>A0A1H9QAY5</accession>
<evidence type="ECO:0000313" key="2">
    <source>
        <dbReference type="EMBL" id="SER57624.1"/>
    </source>
</evidence>
<reference evidence="3" key="1">
    <citation type="submission" date="2016-10" db="EMBL/GenBank/DDBJ databases">
        <authorList>
            <person name="Varghese N."/>
            <person name="Submissions S."/>
        </authorList>
    </citation>
    <scope>NUCLEOTIDE SEQUENCE [LARGE SCALE GENOMIC DNA]</scope>
    <source>
        <strain evidence="3">DSM 44437</strain>
    </source>
</reference>
<dbReference type="OrthoDB" id="4310309at2"/>
<protein>
    <recommendedName>
        <fullName evidence="4">Extracellular repeat, HAF family</fullName>
    </recommendedName>
</protein>
<dbReference type="Proteomes" id="UP000199503">
    <property type="component" value="Unassembled WGS sequence"/>
</dbReference>
<sequence length="327" mass="34171">MSRRLFFALSAALLATTAVTAPALADVTITNLGGLPGATHNRAYSINDSGVAVGASFGNNVLRAVKFDGNGASELVGPESHVTRLYKVNNLGAAVGSTFVSPGTVPIRFNPDGTYVLLSVPFGFSTARATAIDDFGTAYGTATSEDGRQIPVRWRSNGILTSMKLPQGATWGYVTDASPNGYVSGLVSGSGLSTLAVRWNPDGSVTTLPRMADGEPTMAYAVNRHGDVVGTGKFSNDEGTFGVRWNADGSMNKYGPDAEPQSINDQGVAVGWSPGENGPRPYRWTKDGDELALGLPEGTVRVESIDINNSGVIVGTASDRAYKWTVS</sequence>
<feature type="signal peptide" evidence="1">
    <location>
        <begin position="1"/>
        <end position="25"/>
    </location>
</feature>
<dbReference type="AlphaFoldDB" id="A0A1H9QAY5"/>
<dbReference type="EMBL" id="FOFV01000010">
    <property type="protein sequence ID" value="SER57624.1"/>
    <property type="molecule type" value="Genomic_DNA"/>
</dbReference>
<organism evidence="2 3">
    <name type="scientific">Lentzea albida</name>
    <dbReference type="NCBI Taxonomy" id="65499"/>
    <lineage>
        <taxon>Bacteria</taxon>
        <taxon>Bacillati</taxon>
        <taxon>Actinomycetota</taxon>
        <taxon>Actinomycetes</taxon>
        <taxon>Pseudonocardiales</taxon>
        <taxon>Pseudonocardiaceae</taxon>
        <taxon>Lentzea</taxon>
    </lineage>
</organism>
<evidence type="ECO:0000256" key="1">
    <source>
        <dbReference type="SAM" id="SignalP"/>
    </source>
</evidence>
<feature type="chain" id="PRO_5011452109" description="Extracellular repeat, HAF family" evidence="1">
    <location>
        <begin position="26"/>
        <end position="327"/>
    </location>
</feature>
<dbReference type="RefSeq" id="WP_089919852.1">
    <property type="nucleotide sequence ID" value="NZ_FOFV01000010.1"/>
</dbReference>
<proteinExistence type="predicted"/>
<gene>
    <name evidence="2" type="ORF">SAMN04488000_11080</name>
</gene>